<reference evidence="3" key="1">
    <citation type="submission" date="2023-03" db="EMBL/GenBank/DDBJ databases">
        <authorList>
            <person name="Steffen K."/>
            <person name="Cardenas P."/>
        </authorList>
    </citation>
    <scope>NUCLEOTIDE SEQUENCE</scope>
</reference>
<sequence>MKVFGLKVDPTDPAVVYAGTDEGIFRSIDRGKSFERLDSQMNSTQVWNIAVSPADPSLIFAGTSPSALFRSADGGSSWEQLTVDMAEECPNVRVPRVTALEVDPSNPNVVWAGVEVDGVRRSLDGGDTWTRINGGLNDPDIHGMTVSAGGTTTVFTSTPGEVFASTDTGESWQGLGVRDSFPMRYCRGITVKQDDPDTLLVATGDSPFGVTGAIQRSTDRGQSWERISLPQEPNTPMWAFASHASDPDFILCCSHYGQIYATADGGDWWVKLPREFSEIRGMAWTPN</sequence>
<dbReference type="AlphaFoldDB" id="A0AA35TQU3"/>
<dbReference type="Pfam" id="PF15902">
    <property type="entry name" value="Sortilin-Vps10"/>
    <property type="match status" value="1"/>
</dbReference>
<dbReference type="SUPFAM" id="SSF110296">
    <property type="entry name" value="Oligoxyloglucan reducing end-specific cellobiohydrolase"/>
    <property type="match status" value="1"/>
</dbReference>
<dbReference type="PANTHER" id="PTHR43739:SF5">
    <property type="entry name" value="EXO-ALPHA-SIALIDASE"/>
    <property type="match status" value="1"/>
</dbReference>
<dbReference type="Proteomes" id="UP001174909">
    <property type="component" value="Unassembled WGS sequence"/>
</dbReference>
<dbReference type="InterPro" id="IPR031778">
    <property type="entry name" value="Sortilin_N"/>
</dbReference>
<organism evidence="3 4">
    <name type="scientific">Geodia barretti</name>
    <name type="common">Barrett's horny sponge</name>
    <dbReference type="NCBI Taxonomy" id="519541"/>
    <lineage>
        <taxon>Eukaryota</taxon>
        <taxon>Metazoa</taxon>
        <taxon>Porifera</taxon>
        <taxon>Demospongiae</taxon>
        <taxon>Heteroscleromorpha</taxon>
        <taxon>Tetractinellida</taxon>
        <taxon>Astrophorina</taxon>
        <taxon>Geodiidae</taxon>
        <taxon>Geodia</taxon>
    </lineage>
</organism>
<accession>A0AA35TQU3</accession>
<proteinExistence type="predicted"/>
<dbReference type="PANTHER" id="PTHR43739">
    <property type="entry name" value="XYLOGLUCANASE (EUROFUNG)"/>
    <property type="match status" value="1"/>
</dbReference>
<name>A0AA35TQU3_GEOBA</name>
<evidence type="ECO:0000259" key="2">
    <source>
        <dbReference type="Pfam" id="PF15902"/>
    </source>
</evidence>
<keyword evidence="1" id="KW-0677">Repeat</keyword>
<keyword evidence="4" id="KW-1185">Reference proteome</keyword>
<dbReference type="EMBL" id="CASHTH010004000">
    <property type="protein sequence ID" value="CAI8052322.1"/>
    <property type="molecule type" value="Genomic_DNA"/>
</dbReference>
<dbReference type="InterPro" id="IPR015943">
    <property type="entry name" value="WD40/YVTN_repeat-like_dom_sf"/>
</dbReference>
<evidence type="ECO:0000313" key="3">
    <source>
        <dbReference type="EMBL" id="CAI8052322.1"/>
    </source>
</evidence>
<protein>
    <recommendedName>
        <fullName evidence="2">Sortilin N-terminal domain-containing protein</fullName>
    </recommendedName>
</protein>
<comment type="caution">
    <text evidence="3">The sequence shown here is derived from an EMBL/GenBank/DDBJ whole genome shotgun (WGS) entry which is preliminary data.</text>
</comment>
<evidence type="ECO:0000313" key="4">
    <source>
        <dbReference type="Proteomes" id="UP001174909"/>
    </source>
</evidence>
<gene>
    <name evidence="3" type="ORF">GBAR_LOCUS28622</name>
</gene>
<feature type="domain" description="Sortilin N-terminal" evidence="2">
    <location>
        <begin position="24"/>
        <end position="111"/>
    </location>
</feature>
<dbReference type="CDD" id="cd15482">
    <property type="entry name" value="Sialidase_non-viral"/>
    <property type="match status" value="1"/>
</dbReference>
<dbReference type="Gene3D" id="2.130.10.10">
    <property type="entry name" value="YVTN repeat-like/Quinoprotein amine dehydrogenase"/>
    <property type="match status" value="1"/>
</dbReference>
<dbReference type="GO" id="GO:0010411">
    <property type="term" value="P:xyloglucan metabolic process"/>
    <property type="evidence" value="ECO:0007669"/>
    <property type="project" value="TreeGrafter"/>
</dbReference>
<evidence type="ECO:0000256" key="1">
    <source>
        <dbReference type="ARBA" id="ARBA00022737"/>
    </source>
</evidence>
<dbReference type="InterPro" id="IPR052025">
    <property type="entry name" value="Xyloglucanase_GH74"/>
</dbReference>